<dbReference type="InParanoid" id="A7RKG7"/>
<dbReference type="eggNOG" id="ENOG502SGZZ">
    <property type="taxonomic scope" value="Eukaryota"/>
</dbReference>
<keyword evidence="2" id="KW-0812">Transmembrane</keyword>
<feature type="transmembrane region" description="Helical" evidence="2">
    <location>
        <begin position="21"/>
        <end position="44"/>
    </location>
</feature>
<protein>
    <submittedName>
        <fullName evidence="3">Uncharacterized protein</fullName>
    </submittedName>
</protein>
<feature type="region of interest" description="Disordered" evidence="1">
    <location>
        <begin position="402"/>
        <end position="428"/>
    </location>
</feature>
<dbReference type="EMBL" id="DS469516">
    <property type="protein sequence ID" value="EDO47981.1"/>
    <property type="molecule type" value="Genomic_DNA"/>
</dbReference>
<gene>
    <name evidence="3" type="ORF">NEMVEDRAFT_v1g198418</name>
</gene>
<dbReference type="AlphaFoldDB" id="A7RKG7"/>
<organism evidence="3 4">
    <name type="scientific">Nematostella vectensis</name>
    <name type="common">Starlet sea anemone</name>
    <dbReference type="NCBI Taxonomy" id="45351"/>
    <lineage>
        <taxon>Eukaryota</taxon>
        <taxon>Metazoa</taxon>
        <taxon>Cnidaria</taxon>
        <taxon>Anthozoa</taxon>
        <taxon>Hexacorallia</taxon>
        <taxon>Actiniaria</taxon>
        <taxon>Edwardsiidae</taxon>
        <taxon>Nematostella</taxon>
    </lineage>
</organism>
<accession>A7RKG7</accession>
<evidence type="ECO:0000313" key="4">
    <source>
        <dbReference type="Proteomes" id="UP000001593"/>
    </source>
</evidence>
<reference evidence="3 4" key="1">
    <citation type="journal article" date="2007" name="Science">
        <title>Sea anemone genome reveals ancestral eumetazoan gene repertoire and genomic organization.</title>
        <authorList>
            <person name="Putnam N.H."/>
            <person name="Srivastava M."/>
            <person name="Hellsten U."/>
            <person name="Dirks B."/>
            <person name="Chapman J."/>
            <person name="Salamov A."/>
            <person name="Terry A."/>
            <person name="Shapiro H."/>
            <person name="Lindquist E."/>
            <person name="Kapitonov V.V."/>
            <person name="Jurka J."/>
            <person name="Genikhovich G."/>
            <person name="Grigoriev I.V."/>
            <person name="Lucas S.M."/>
            <person name="Steele R.E."/>
            <person name="Finnerty J.R."/>
            <person name="Technau U."/>
            <person name="Martindale M.Q."/>
            <person name="Rokhsar D.S."/>
        </authorList>
    </citation>
    <scope>NUCLEOTIDE SEQUENCE [LARGE SCALE GENOMIC DNA]</scope>
    <source>
        <strain evidence="4">CH2 X CH6</strain>
    </source>
</reference>
<dbReference type="CDD" id="cd11296">
    <property type="entry name" value="O-FucT_like"/>
    <property type="match status" value="1"/>
</dbReference>
<evidence type="ECO:0000256" key="1">
    <source>
        <dbReference type="SAM" id="MobiDB-lite"/>
    </source>
</evidence>
<dbReference type="STRING" id="45351.A7RKG7"/>
<sequence length="471" mass="53160">MRRRRKTSHMKPSVSPVRTTVFLKAFIALSIVLVIFFWLLVGIMDGELARSQLKSTWDEAQKSEMMSNLNLQSVIANADDPRVLVLYRNGSSSISGRKYCVSEPWMSSCTVGLAAFLLMTLDHFGVCYVLGGFPTVTWKNCQSVCSKDNTDSWSLFFQPVNPGIEIQTEAGICLGDVLIHERLGIPAKVNANGTFITTESLLNLSFNKRNAEGFENSGIITKRSREWANFLIKKYIRVQKDIEDTANEYYNNNIKGYNVLAVHVRGTDHYTETENGKLLPISLWIEKAKQVYSTLSSPKKIFIASDNIEVIHSLLKQFGSKTVLFTKAYRAKKYHGQAVHDSGLDPYKLGSQVLVDILLMSKCTVFLHSESSVAALVAYFNPDLPLEYLGLEKQRPSRLSLNVPIKPSSTTESTLQSEEEKEDGEAEMKDPLSCLVKNLEYSACFDKEKMMFMKPEEIITFMKRMRKTISN</sequence>
<dbReference type="HOGENOM" id="CLU_559357_0_0_1"/>
<evidence type="ECO:0000313" key="3">
    <source>
        <dbReference type="EMBL" id="EDO47981.1"/>
    </source>
</evidence>
<dbReference type="PhylomeDB" id="A7RKG7"/>
<keyword evidence="2" id="KW-1133">Transmembrane helix</keyword>
<evidence type="ECO:0000256" key="2">
    <source>
        <dbReference type="SAM" id="Phobius"/>
    </source>
</evidence>
<keyword evidence="2" id="KW-0472">Membrane</keyword>
<name>A7RKG7_NEMVE</name>
<keyword evidence="4" id="KW-1185">Reference proteome</keyword>
<proteinExistence type="predicted"/>
<dbReference type="OMA" id="TEDICWK"/>
<dbReference type="Proteomes" id="UP000001593">
    <property type="component" value="Unassembled WGS sequence"/>
</dbReference>
<dbReference type="Gene3D" id="3.40.50.11350">
    <property type="match status" value="1"/>
</dbReference>